<organism evidence="1 2">
    <name type="scientific">Polystyrenella longa</name>
    <dbReference type="NCBI Taxonomy" id="2528007"/>
    <lineage>
        <taxon>Bacteria</taxon>
        <taxon>Pseudomonadati</taxon>
        <taxon>Planctomycetota</taxon>
        <taxon>Planctomycetia</taxon>
        <taxon>Planctomycetales</taxon>
        <taxon>Planctomycetaceae</taxon>
        <taxon>Polystyrenella</taxon>
    </lineage>
</organism>
<reference evidence="1 2" key="1">
    <citation type="submission" date="2019-02" db="EMBL/GenBank/DDBJ databases">
        <title>Deep-cultivation of Planctomycetes and their phenomic and genomic characterization uncovers novel biology.</title>
        <authorList>
            <person name="Wiegand S."/>
            <person name="Jogler M."/>
            <person name="Boedeker C."/>
            <person name="Pinto D."/>
            <person name="Vollmers J."/>
            <person name="Rivas-Marin E."/>
            <person name="Kohn T."/>
            <person name="Peeters S.H."/>
            <person name="Heuer A."/>
            <person name="Rast P."/>
            <person name="Oberbeckmann S."/>
            <person name="Bunk B."/>
            <person name="Jeske O."/>
            <person name="Meyerdierks A."/>
            <person name="Storesund J.E."/>
            <person name="Kallscheuer N."/>
            <person name="Luecker S."/>
            <person name="Lage O.M."/>
            <person name="Pohl T."/>
            <person name="Merkel B.J."/>
            <person name="Hornburger P."/>
            <person name="Mueller R.-W."/>
            <person name="Bruemmer F."/>
            <person name="Labrenz M."/>
            <person name="Spormann A.M."/>
            <person name="Op den Camp H."/>
            <person name="Overmann J."/>
            <person name="Amann R."/>
            <person name="Jetten M.S.M."/>
            <person name="Mascher T."/>
            <person name="Medema M.H."/>
            <person name="Devos D.P."/>
            <person name="Kaster A.-K."/>
            <person name="Ovreas L."/>
            <person name="Rohde M."/>
            <person name="Galperin M.Y."/>
            <person name="Jogler C."/>
        </authorList>
    </citation>
    <scope>NUCLEOTIDE SEQUENCE [LARGE SCALE GENOMIC DNA]</scope>
    <source>
        <strain evidence="1 2">Pla110</strain>
    </source>
</reference>
<keyword evidence="2" id="KW-1185">Reference proteome</keyword>
<gene>
    <name evidence="1" type="ORF">Pla110_13870</name>
</gene>
<protein>
    <submittedName>
        <fullName evidence="1">Uncharacterized protein</fullName>
    </submittedName>
</protein>
<evidence type="ECO:0000313" key="1">
    <source>
        <dbReference type="EMBL" id="QDU79674.1"/>
    </source>
</evidence>
<dbReference type="EMBL" id="CP036281">
    <property type="protein sequence ID" value="QDU79674.1"/>
    <property type="molecule type" value="Genomic_DNA"/>
</dbReference>
<evidence type="ECO:0000313" key="2">
    <source>
        <dbReference type="Proteomes" id="UP000317178"/>
    </source>
</evidence>
<sequence>MGRVDLKNKSVISFRDQNKKTLCRMDINKAFVVDLYRSIQSVQFRAITFEPF</sequence>
<name>A0A518CKG8_9PLAN</name>
<dbReference type="Proteomes" id="UP000317178">
    <property type="component" value="Chromosome"/>
</dbReference>
<dbReference type="KEGG" id="plon:Pla110_13870"/>
<dbReference type="AlphaFoldDB" id="A0A518CKG8"/>
<accession>A0A518CKG8</accession>
<proteinExistence type="predicted"/>